<proteinExistence type="predicted"/>
<evidence type="ECO:0000313" key="1">
    <source>
        <dbReference type="EMBL" id="MPM99612.1"/>
    </source>
</evidence>
<sequence>MEISHAKIKGDIHASEHLTVVGQSDIAGNIFAGELDFNSRINGTINVKHGANILKESMVFGDITAALLNIETGAVLKSMLNVIGERKQGAEDDL</sequence>
<protein>
    <recommendedName>
        <fullName evidence="2">Polymer-forming cytoskeletal</fullName>
    </recommendedName>
</protein>
<dbReference type="PANTHER" id="PTHR35024">
    <property type="entry name" value="HYPOTHETICAL CYTOSOLIC PROTEIN"/>
    <property type="match status" value="1"/>
</dbReference>
<name>A0A645EG74_9ZZZZ</name>
<evidence type="ECO:0008006" key="2">
    <source>
        <dbReference type="Google" id="ProtNLM"/>
    </source>
</evidence>
<dbReference type="EMBL" id="VSSQ01045706">
    <property type="protein sequence ID" value="MPM99612.1"/>
    <property type="molecule type" value="Genomic_DNA"/>
</dbReference>
<dbReference type="InterPro" id="IPR007607">
    <property type="entry name" value="BacA/B"/>
</dbReference>
<dbReference type="Pfam" id="PF04519">
    <property type="entry name" value="Bactofilin"/>
    <property type="match status" value="1"/>
</dbReference>
<organism evidence="1">
    <name type="scientific">bioreactor metagenome</name>
    <dbReference type="NCBI Taxonomy" id="1076179"/>
    <lineage>
        <taxon>unclassified sequences</taxon>
        <taxon>metagenomes</taxon>
        <taxon>ecological metagenomes</taxon>
    </lineage>
</organism>
<comment type="caution">
    <text evidence="1">The sequence shown here is derived from an EMBL/GenBank/DDBJ whole genome shotgun (WGS) entry which is preliminary data.</text>
</comment>
<dbReference type="PANTHER" id="PTHR35024:SF4">
    <property type="entry name" value="POLYMER-FORMING CYTOSKELETAL PROTEIN"/>
    <property type="match status" value="1"/>
</dbReference>
<accession>A0A645EG74</accession>
<dbReference type="AlphaFoldDB" id="A0A645EG74"/>
<gene>
    <name evidence="1" type="ORF">SDC9_146804</name>
</gene>
<reference evidence="1" key="1">
    <citation type="submission" date="2019-08" db="EMBL/GenBank/DDBJ databases">
        <authorList>
            <person name="Kucharzyk K."/>
            <person name="Murdoch R.W."/>
            <person name="Higgins S."/>
            <person name="Loffler F."/>
        </authorList>
    </citation>
    <scope>NUCLEOTIDE SEQUENCE</scope>
</reference>